<dbReference type="SUPFAM" id="SSF47473">
    <property type="entry name" value="EF-hand"/>
    <property type="match status" value="1"/>
</dbReference>
<dbReference type="EnsemblPlants" id="AES91987">
    <property type="protein sequence ID" value="AES91987"/>
    <property type="gene ID" value="MTR_4g122260"/>
</dbReference>
<sequence length="163" mass="17680">MCPSDRNLRPQPTATDFRPAFDILDTDCDGKISRDDLRSFYTTVTGGVNGGDDAIRAMMSVADTNKDGFVEYEEFERVVSGNNGEKRPLGCGAMEDVFKVMDRDGDGKLSHGDLKNYMAWAGFAASDEEINAMIKLGGGDQNGGVSFDGLIRLLALDHFVPAN</sequence>
<dbReference type="Gramene" id="rna27194">
    <property type="protein sequence ID" value="RHN64378.1"/>
    <property type="gene ID" value="gene27194"/>
</dbReference>
<dbReference type="InterPro" id="IPR018247">
    <property type="entry name" value="EF_Hand_1_Ca_BS"/>
</dbReference>
<evidence type="ECO:0000259" key="3">
    <source>
        <dbReference type="PROSITE" id="PS50222"/>
    </source>
</evidence>
<organism evidence="4 7">
    <name type="scientific">Medicago truncatula</name>
    <name type="common">Barrel medic</name>
    <name type="synonym">Medicago tribuloides</name>
    <dbReference type="NCBI Taxonomy" id="3880"/>
    <lineage>
        <taxon>Eukaryota</taxon>
        <taxon>Viridiplantae</taxon>
        <taxon>Streptophyta</taxon>
        <taxon>Embryophyta</taxon>
        <taxon>Tracheophyta</taxon>
        <taxon>Spermatophyta</taxon>
        <taxon>Magnoliopsida</taxon>
        <taxon>eudicotyledons</taxon>
        <taxon>Gunneridae</taxon>
        <taxon>Pentapetalae</taxon>
        <taxon>rosids</taxon>
        <taxon>fabids</taxon>
        <taxon>Fabales</taxon>
        <taxon>Fabaceae</taxon>
        <taxon>Papilionoideae</taxon>
        <taxon>50 kb inversion clade</taxon>
        <taxon>NPAAA clade</taxon>
        <taxon>Hologalegina</taxon>
        <taxon>IRL clade</taxon>
        <taxon>Trifolieae</taxon>
        <taxon>Medicago</taxon>
    </lineage>
</organism>
<dbReference type="eggNOG" id="KOG0027">
    <property type="taxonomic scope" value="Eukaryota"/>
</dbReference>
<evidence type="ECO:0000313" key="4">
    <source>
        <dbReference type="EMBL" id="AES91987.1"/>
    </source>
</evidence>
<dbReference type="GO" id="GO:0042538">
    <property type="term" value="P:hyperosmotic salinity response"/>
    <property type="evidence" value="ECO:0007669"/>
    <property type="project" value="EnsemblPlants"/>
</dbReference>
<dbReference type="PaxDb" id="3880-AES91987"/>
<dbReference type="STRING" id="3880.G7JNY0"/>
<name>G7JNY0_MEDTR</name>
<feature type="domain" description="EF-hand" evidence="3">
    <location>
        <begin position="50"/>
        <end position="85"/>
    </location>
</feature>
<dbReference type="PROSITE" id="PS50222">
    <property type="entry name" value="EF_HAND_2"/>
    <property type="match status" value="3"/>
</dbReference>
<accession>G7JNY0</accession>
<dbReference type="GO" id="GO:0005829">
    <property type="term" value="C:cytosol"/>
    <property type="evidence" value="ECO:0007669"/>
    <property type="project" value="EnsemblPlants"/>
</dbReference>
<keyword evidence="1" id="KW-0677">Repeat</keyword>
<dbReference type="Pfam" id="PF13499">
    <property type="entry name" value="EF-hand_7"/>
    <property type="match status" value="2"/>
</dbReference>
<dbReference type="GO" id="GO:0005509">
    <property type="term" value="F:calcium ion binding"/>
    <property type="evidence" value="ECO:0000318"/>
    <property type="project" value="GO_Central"/>
</dbReference>
<gene>
    <name evidence="6" type="primary">11412744</name>
    <name evidence="4" type="ordered locus">MTR_4g122260</name>
    <name evidence="5" type="ORF">MtrunA17_Chr4g0068501</name>
</gene>
<keyword evidence="2" id="KW-0106">Calcium</keyword>
<dbReference type="OMA" id="DVIGTMM"/>
<feature type="domain" description="EF-hand" evidence="3">
    <location>
        <begin position="12"/>
        <end position="47"/>
    </location>
</feature>
<dbReference type="PANTHER" id="PTHR23050">
    <property type="entry name" value="CALCIUM BINDING PROTEIN"/>
    <property type="match status" value="1"/>
</dbReference>
<reference evidence="5" key="4">
    <citation type="journal article" date="2018" name="Nat. Plants">
        <title>Whole-genome landscape of Medicago truncatula symbiotic genes.</title>
        <authorList>
            <person name="Pecrix Y."/>
            <person name="Gamas P."/>
            <person name="Carrere S."/>
        </authorList>
    </citation>
    <scope>NUCLEOTIDE SEQUENCE</scope>
    <source>
        <tissue evidence="5">Leaves</tissue>
    </source>
</reference>
<dbReference type="KEGG" id="mtr:11412744"/>
<dbReference type="EMBL" id="PSQE01000004">
    <property type="protein sequence ID" value="RHN64378.1"/>
    <property type="molecule type" value="Genomic_DNA"/>
</dbReference>
<dbReference type="InterPro" id="IPR050145">
    <property type="entry name" value="Centrin_CML-like"/>
</dbReference>
<dbReference type="InterPro" id="IPR011992">
    <property type="entry name" value="EF-hand-dom_pair"/>
</dbReference>
<evidence type="ECO:0000313" key="7">
    <source>
        <dbReference type="Proteomes" id="UP000002051"/>
    </source>
</evidence>
<dbReference type="Proteomes" id="UP000002051">
    <property type="component" value="Chromosome 4"/>
</dbReference>
<reference evidence="6" key="3">
    <citation type="submission" date="2015-04" db="UniProtKB">
        <authorList>
            <consortium name="EnsemblPlants"/>
        </authorList>
    </citation>
    <scope>IDENTIFICATION</scope>
    <source>
        <strain evidence="6">cv. Jemalong A17</strain>
    </source>
</reference>
<dbReference type="AlphaFoldDB" id="G7JNY0"/>
<feature type="domain" description="EF-hand" evidence="3">
    <location>
        <begin position="94"/>
        <end position="124"/>
    </location>
</feature>
<dbReference type="FunFam" id="1.10.238.10:FF:000298">
    <property type="entry name" value="Calcium-binding protein CP1"/>
    <property type="match status" value="1"/>
</dbReference>
<dbReference type="HOGENOM" id="CLU_1689852_0_0_1"/>
<dbReference type="OrthoDB" id="26525at2759"/>
<evidence type="ECO:0000256" key="2">
    <source>
        <dbReference type="ARBA" id="ARBA00022837"/>
    </source>
</evidence>
<evidence type="ECO:0000256" key="1">
    <source>
        <dbReference type="ARBA" id="ARBA00022737"/>
    </source>
</evidence>
<reference evidence="4 7" key="2">
    <citation type="journal article" date="2014" name="BMC Genomics">
        <title>An improved genome release (version Mt4.0) for the model legume Medicago truncatula.</title>
        <authorList>
            <person name="Tang H."/>
            <person name="Krishnakumar V."/>
            <person name="Bidwell S."/>
            <person name="Rosen B."/>
            <person name="Chan A."/>
            <person name="Zhou S."/>
            <person name="Gentzbittel L."/>
            <person name="Childs K.L."/>
            <person name="Yandell M."/>
            <person name="Gundlach H."/>
            <person name="Mayer K.F."/>
            <person name="Schwartz D.C."/>
            <person name="Town C.D."/>
        </authorList>
    </citation>
    <scope>GENOME REANNOTATION</scope>
    <source>
        <strain evidence="6 7">cv. Jemalong A17</strain>
    </source>
</reference>
<protein>
    <submittedName>
        <fullName evidence="4">Nacl-inducible Ca2+-binding protein</fullName>
    </submittedName>
    <submittedName>
        <fullName evidence="5">Putative EF-hand domain pair protein</fullName>
    </submittedName>
</protein>
<dbReference type="InterPro" id="IPR002048">
    <property type="entry name" value="EF_hand_dom"/>
</dbReference>
<proteinExistence type="predicted"/>
<dbReference type="PROSITE" id="PS00018">
    <property type="entry name" value="EF_HAND_1"/>
    <property type="match status" value="3"/>
</dbReference>
<dbReference type="EMBL" id="CM001220">
    <property type="protein sequence ID" value="AES91987.1"/>
    <property type="molecule type" value="Genomic_DNA"/>
</dbReference>
<evidence type="ECO:0000313" key="5">
    <source>
        <dbReference type="EMBL" id="RHN64378.1"/>
    </source>
</evidence>
<dbReference type="Proteomes" id="UP000265566">
    <property type="component" value="Chromosome 4"/>
</dbReference>
<dbReference type="SMART" id="SM00054">
    <property type="entry name" value="EFh"/>
    <property type="match status" value="4"/>
</dbReference>
<dbReference type="Gene3D" id="1.10.238.10">
    <property type="entry name" value="EF-hand"/>
    <property type="match status" value="1"/>
</dbReference>
<reference evidence="4 7" key="1">
    <citation type="journal article" date="2011" name="Nature">
        <title>The Medicago genome provides insight into the evolution of rhizobial symbioses.</title>
        <authorList>
            <person name="Young N.D."/>
            <person name="Debelle F."/>
            <person name="Oldroyd G.E."/>
            <person name="Geurts R."/>
            <person name="Cannon S.B."/>
            <person name="Udvardi M.K."/>
            <person name="Benedito V.A."/>
            <person name="Mayer K.F."/>
            <person name="Gouzy J."/>
            <person name="Schoof H."/>
            <person name="Van de Peer Y."/>
            <person name="Proost S."/>
            <person name="Cook D.R."/>
            <person name="Meyers B.C."/>
            <person name="Spannagl M."/>
            <person name="Cheung F."/>
            <person name="De Mita S."/>
            <person name="Krishnakumar V."/>
            <person name="Gundlach H."/>
            <person name="Zhou S."/>
            <person name="Mudge J."/>
            <person name="Bharti A.K."/>
            <person name="Murray J.D."/>
            <person name="Naoumkina M.A."/>
            <person name="Rosen B."/>
            <person name="Silverstein K.A."/>
            <person name="Tang H."/>
            <person name="Rombauts S."/>
            <person name="Zhao P.X."/>
            <person name="Zhou P."/>
            <person name="Barbe V."/>
            <person name="Bardou P."/>
            <person name="Bechner M."/>
            <person name="Bellec A."/>
            <person name="Berger A."/>
            <person name="Berges H."/>
            <person name="Bidwell S."/>
            <person name="Bisseling T."/>
            <person name="Choisne N."/>
            <person name="Couloux A."/>
            <person name="Denny R."/>
            <person name="Deshpande S."/>
            <person name="Dai X."/>
            <person name="Doyle J.J."/>
            <person name="Dudez A.M."/>
            <person name="Farmer A.D."/>
            <person name="Fouteau S."/>
            <person name="Franken C."/>
            <person name="Gibelin C."/>
            <person name="Gish J."/>
            <person name="Goldstein S."/>
            <person name="Gonzalez A.J."/>
            <person name="Green P.J."/>
            <person name="Hallab A."/>
            <person name="Hartog M."/>
            <person name="Hua A."/>
            <person name="Humphray S.J."/>
            <person name="Jeong D.H."/>
            <person name="Jing Y."/>
            <person name="Jocker A."/>
            <person name="Kenton S.M."/>
            <person name="Kim D.J."/>
            <person name="Klee K."/>
            <person name="Lai H."/>
            <person name="Lang C."/>
            <person name="Lin S."/>
            <person name="Macmil S.L."/>
            <person name="Magdelenat G."/>
            <person name="Matthews L."/>
            <person name="McCorrison J."/>
            <person name="Monaghan E.L."/>
            <person name="Mun J.H."/>
            <person name="Najar F.Z."/>
            <person name="Nicholson C."/>
            <person name="Noirot C."/>
            <person name="O'Bleness M."/>
            <person name="Paule C.R."/>
            <person name="Poulain J."/>
            <person name="Prion F."/>
            <person name="Qin B."/>
            <person name="Qu C."/>
            <person name="Retzel E.F."/>
            <person name="Riddle C."/>
            <person name="Sallet E."/>
            <person name="Samain S."/>
            <person name="Samson N."/>
            <person name="Sanders I."/>
            <person name="Saurat O."/>
            <person name="Scarpelli C."/>
            <person name="Schiex T."/>
            <person name="Segurens B."/>
            <person name="Severin A.J."/>
            <person name="Sherrier D.J."/>
            <person name="Shi R."/>
            <person name="Sims S."/>
            <person name="Singer S.R."/>
            <person name="Sinharoy S."/>
            <person name="Sterck L."/>
            <person name="Viollet A."/>
            <person name="Wang B.B."/>
            <person name="Wang K."/>
            <person name="Wang M."/>
            <person name="Wang X."/>
            <person name="Warfsmann J."/>
            <person name="Weissenbach J."/>
            <person name="White D.D."/>
            <person name="White J.D."/>
            <person name="Wiley G.B."/>
            <person name="Wincker P."/>
            <person name="Xing Y."/>
            <person name="Yang L."/>
            <person name="Yao Z."/>
            <person name="Ying F."/>
            <person name="Zhai J."/>
            <person name="Zhou L."/>
            <person name="Zuber A."/>
            <person name="Denarie J."/>
            <person name="Dixon R.A."/>
            <person name="May G.D."/>
            <person name="Schwartz D.C."/>
            <person name="Rogers J."/>
            <person name="Quetier F."/>
            <person name="Town C.D."/>
            <person name="Roe B.A."/>
        </authorList>
    </citation>
    <scope>NUCLEOTIDE SEQUENCE [LARGE SCALE GENOMIC DNA]</scope>
    <source>
        <strain evidence="4">A17</strain>
        <strain evidence="6 7">cv. Jemalong A17</strain>
    </source>
</reference>
<evidence type="ECO:0000313" key="6">
    <source>
        <dbReference type="EnsemblPlants" id="AES91987"/>
    </source>
</evidence>
<keyword evidence="7" id="KW-1185">Reference proteome</keyword>